<evidence type="ECO:0000313" key="2">
    <source>
        <dbReference type="EMBL" id="SUP60376.1"/>
    </source>
</evidence>
<dbReference type="Pfam" id="PF03364">
    <property type="entry name" value="Polyketide_cyc"/>
    <property type="match status" value="1"/>
</dbReference>
<dbReference type="InterPro" id="IPR023393">
    <property type="entry name" value="START-like_dom_sf"/>
</dbReference>
<sequence length="173" mass="19620">MTTVEESIEVAVDLRTAYDQWTRFEGFPRFMSVVKRVQQMTPGVSVWVIGTGPLRRELRAEILEQVPDSHLVWQGLDRRGLRHRGEVRFRSLGDDRTEVTLRMEVGGRALLGLFCGVPGAARRVVRRELGNFQRFIEGLGEAGEGWRGTIRNGHVRPGMPEISRSRVPTWPVG</sequence>
<evidence type="ECO:0000313" key="3">
    <source>
        <dbReference type="Proteomes" id="UP000254150"/>
    </source>
</evidence>
<feature type="domain" description="Coenzyme Q-binding protein COQ10 START" evidence="1">
    <location>
        <begin position="10"/>
        <end position="111"/>
    </location>
</feature>
<dbReference type="InterPro" id="IPR005031">
    <property type="entry name" value="COQ10_START"/>
</dbReference>
<reference evidence="2 3" key="1">
    <citation type="submission" date="2018-06" db="EMBL/GenBank/DDBJ databases">
        <authorList>
            <consortium name="Pathogen Informatics"/>
            <person name="Doyle S."/>
        </authorList>
    </citation>
    <scope>NUCLEOTIDE SEQUENCE [LARGE SCALE GENOMIC DNA]</scope>
    <source>
        <strain evidence="2 3">NCTC7807</strain>
    </source>
</reference>
<dbReference type="PANTHER" id="PTHR33824:SF7">
    <property type="entry name" value="POLYKETIDE CYCLASE_DEHYDRASE AND LIPID TRANSPORT SUPERFAMILY PROTEIN"/>
    <property type="match status" value="1"/>
</dbReference>
<name>A0A380P580_STRGR</name>
<dbReference type="Gene3D" id="3.30.530.20">
    <property type="match status" value="1"/>
</dbReference>
<dbReference type="PANTHER" id="PTHR33824">
    <property type="entry name" value="POLYKETIDE CYCLASE/DEHYDRASE AND LIPID TRANSPORT SUPERFAMILY PROTEIN"/>
    <property type="match status" value="1"/>
</dbReference>
<dbReference type="CDD" id="cd07817">
    <property type="entry name" value="SRPBCC_8"/>
    <property type="match status" value="1"/>
</dbReference>
<dbReference type="InterPro" id="IPR047137">
    <property type="entry name" value="ORF3"/>
</dbReference>
<accession>A0A380P580</accession>
<organism evidence="2 3">
    <name type="scientific">Streptomyces griseus</name>
    <dbReference type="NCBI Taxonomy" id="1911"/>
    <lineage>
        <taxon>Bacteria</taxon>
        <taxon>Bacillati</taxon>
        <taxon>Actinomycetota</taxon>
        <taxon>Actinomycetes</taxon>
        <taxon>Kitasatosporales</taxon>
        <taxon>Streptomycetaceae</taxon>
        <taxon>Streptomyces</taxon>
    </lineage>
</organism>
<gene>
    <name evidence="2" type="ORF">NCTC7807_04444</name>
</gene>
<dbReference type="AlphaFoldDB" id="A0A380P580"/>
<proteinExistence type="predicted"/>
<protein>
    <submittedName>
        <fullName evidence="2">Cyclase/dehydrase</fullName>
    </submittedName>
</protein>
<dbReference type="EMBL" id="UHID01000007">
    <property type="protein sequence ID" value="SUP60376.1"/>
    <property type="molecule type" value="Genomic_DNA"/>
</dbReference>
<dbReference type="RefSeq" id="WP_115069306.1">
    <property type="nucleotide sequence ID" value="NZ_UHID01000007.1"/>
</dbReference>
<dbReference type="SUPFAM" id="SSF55961">
    <property type="entry name" value="Bet v1-like"/>
    <property type="match status" value="1"/>
</dbReference>
<evidence type="ECO:0000259" key="1">
    <source>
        <dbReference type="Pfam" id="PF03364"/>
    </source>
</evidence>
<dbReference type="Proteomes" id="UP000254150">
    <property type="component" value="Unassembled WGS sequence"/>
</dbReference>